<gene>
    <name evidence="10" type="ORF">Prum_094570</name>
</gene>
<dbReference type="FunFam" id="3.40.50.1100:FF:000005">
    <property type="entry name" value="Threonine dehydratase catabolic"/>
    <property type="match status" value="1"/>
</dbReference>
<comment type="catalytic activity">
    <reaction evidence="1">
        <text>L-threonine = 2-oxobutanoate + NH4(+)</text>
        <dbReference type="Rhea" id="RHEA:22108"/>
        <dbReference type="ChEBI" id="CHEBI:16763"/>
        <dbReference type="ChEBI" id="CHEBI:28938"/>
        <dbReference type="ChEBI" id="CHEBI:57926"/>
        <dbReference type="EC" id="4.3.1.19"/>
    </reaction>
</comment>
<evidence type="ECO:0000313" key="10">
    <source>
        <dbReference type="EMBL" id="GFJ95815.1"/>
    </source>
</evidence>
<evidence type="ECO:0000256" key="8">
    <source>
        <dbReference type="ARBA" id="ARBA00031427"/>
    </source>
</evidence>
<organism evidence="10 11">
    <name type="scientific">Phytohabitans rumicis</name>
    <dbReference type="NCBI Taxonomy" id="1076125"/>
    <lineage>
        <taxon>Bacteria</taxon>
        <taxon>Bacillati</taxon>
        <taxon>Actinomycetota</taxon>
        <taxon>Actinomycetes</taxon>
        <taxon>Micromonosporales</taxon>
        <taxon>Micromonosporaceae</taxon>
    </lineage>
</organism>
<dbReference type="PANTHER" id="PTHR48078">
    <property type="entry name" value="THREONINE DEHYDRATASE, MITOCHONDRIAL-RELATED"/>
    <property type="match status" value="1"/>
</dbReference>
<comment type="similarity">
    <text evidence="3">Belongs to the serine/threonine dehydratase family.</text>
</comment>
<name>A0A6V8LSU4_9ACTN</name>
<dbReference type="InterPro" id="IPR036052">
    <property type="entry name" value="TrpB-like_PALP_sf"/>
</dbReference>
<comment type="caution">
    <text evidence="10">The sequence shown here is derived from an EMBL/GenBank/DDBJ whole genome shotgun (WGS) entry which is preliminary data.</text>
</comment>
<feature type="domain" description="Tryptophan synthase beta chain-like PALP" evidence="9">
    <location>
        <begin position="26"/>
        <end position="313"/>
    </location>
</feature>
<reference evidence="10 11" key="1">
    <citation type="submission" date="2020-03" db="EMBL/GenBank/DDBJ databases">
        <title>Whole genome shotgun sequence of Phytohabitans rumicis NBRC 108638.</title>
        <authorList>
            <person name="Komaki H."/>
            <person name="Tamura T."/>
        </authorList>
    </citation>
    <scope>NUCLEOTIDE SEQUENCE [LARGE SCALE GENOMIC DNA]</scope>
    <source>
        <strain evidence="10 11">NBRC 108638</strain>
    </source>
</reference>
<dbReference type="EMBL" id="BLPG01000002">
    <property type="protein sequence ID" value="GFJ95815.1"/>
    <property type="molecule type" value="Genomic_DNA"/>
</dbReference>
<dbReference type="Gene3D" id="3.40.50.1100">
    <property type="match status" value="2"/>
</dbReference>
<dbReference type="RefSeq" id="WP_218577868.1">
    <property type="nucleotide sequence ID" value="NZ_BAABJB010000019.1"/>
</dbReference>
<comment type="function">
    <text evidence="7">Catalyzes the anaerobic formation of alpha-ketobutyrate and ammonia from threonine in a two-step reaction. The first step involved a dehydration of threonine and a production of enamine intermediates (aminocrotonate), which tautomerizes to its imine form (iminobutyrate). Both intermediates are unstable and short-lived. The second step is the nonenzymatic hydrolysis of the enamine/imine intermediates to form 2-ketobutyrate and free ammonia. In the low water environment of the cell, the second step is accelerated by RidA.</text>
</comment>
<evidence type="ECO:0000313" key="11">
    <source>
        <dbReference type="Proteomes" id="UP000482960"/>
    </source>
</evidence>
<proteinExistence type="inferred from homology"/>
<dbReference type="SUPFAM" id="SSF53686">
    <property type="entry name" value="Tryptophan synthase beta subunit-like PLP-dependent enzymes"/>
    <property type="match status" value="1"/>
</dbReference>
<dbReference type="GO" id="GO:0004794">
    <property type="term" value="F:threonine deaminase activity"/>
    <property type="evidence" value="ECO:0007669"/>
    <property type="project" value="UniProtKB-EC"/>
</dbReference>
<evidence type="ECO:0000256" key="2">
    <source>
        <dbReference type="ARBA" id="ARBA00001933"/>
    </source>
</evidence>
<dbReference type="InterPro" id="IPR050147">
    <property type="entry name" value="Ser/Thr_Dehydratase"/>
</dbReference>
<evidence type="ECO:0000256" key="3">
    <source>
        <dbReference type="ARBA" id="ARBA00010869"/>
    </source>
</evidence>
<dbReference type="InterPro" id="IPR001926">
    <property type="entry name" value="TrpB-like_PALP"/>
</dbReference>
<evidence type="ECO:0000256" key="4">
    <source>
        <dbReference type="ARBA" id="ARBA00012096"/>
    </source>
</evidence>
<keyword evidence="6" id="KW-0456">Lyase</keyword>
<dbReference type="GO" id="GO:0006567">
    <property type="term" value="P:L-threonine catabolic process"/>
    <property type="evidence" value="ECO:0007669"/>
    <property type="project" value="TreeGrafter"/>
</dbReference>
<reference evidence="10 11" key="2">
    <citation type="submission" date="2020-03" db="EMBL/GenBank/DDBJ databases">
        <authorList>
            <person name="Ichikawa N."/>
            <person name="Kimura A."/>
            <person name="Kitahashi Y."/>
            <person name="Uohara A."/>
        </authorList>
    </citation>
    <scope>NUCLEOTIDE SEQUENCE [LARGE SCALE GENOMIC DNA]</scope>
    <source>
        <strain evidence="10 11">NBRC 108638</strain>
    </source>
</reference>
<dbReference type="Proteomes" id="UP000482960">
    <property type="component" value="Unassembled WGS sequence"/>
</dbReference>
<evidence type="ECO:0000256" key="5">
    <source>
        <dbReference type="ARBA" id="ARBA00022898"/>
    </source>
</evidence>
<evidence type="ECO:0000256" key="7">
    <source>
        <dbReference type="ARBA" id="ARBA00025527"/>
    </source>
</evidence>
<dbReference type="InterPro" id="IPR000634">
    <property type="entry name" value="Ser/Thr_deHydtase_PyrdxlP-BS"/>
</dbReference>
<dbReference type="GO" id="GO:0009097">
    <property type="term" value="P:isoleucine biosynthetic process"/>
    <property type="evidence" value="ECO:0007669"/>
    <property type="project" value="TreeGrafter"/>
</dbReference>
<dbReference type="EC" id="4.3.1.19" evidence="4"/>
<dbReference type="Pfam" id="PF00291">
    <property type="entry name" value="PALP"/>
    <property type="match status" value="1"/>
</dbReference>
<evidence type="ECO:0000256" key="6">
    <source>
        <dbReference type="ARBA" id="ARBA00023239"/>
    </source>
</evidence>
<comment type="cofactor">
    <cofactor evidence="2">
        <name>pyridoxal 5'-phosphate</name>
        <dbReference type="ChEBI" id="CHEBI:597326"/>
    </cofactor>
</comment>
<keyword evidence="5" id="KW-0663">Pyridoxal phosphate</keyword>
<keyword evidence="11" id="KW-1185">Reference proteome</keyword>
<dbReference type="GO" id="GO:0006565">
    <property type="term" value="P:L-serine catabolic process"/>
    <property type="evidence" value="ECO:0007669"/>
    <property type="project" value="TreeGrafter"/>
</dbReference>
<dbReference type="PANTHER" id="PTHR48078:SF6">
    <property type="entry name" value="L-THREONINE DEHYDRATASE CATABOLIC TDCB"/>
    <property type="match status" value="1"/>
</dbReference>
<sequence>MANRLLAHKGVGRDDVEAAAWWLRDRVVDTPLVRSATLDQIAGVRLWLKAENLQTGGSYKFRGALRAVDQIAKQGGHRGVIAQSTGNHALAVAMAAERYGLTATTVLPVDAPASKVASIEGCGGRVELAGTTAEERLEVVERLRAASGDAVLDAYDHPDVIAGQGSATWELVEEAGRRGTRLDAVVVPVGGGGGVAGACLAVQGSGTAVYGVEPVGCDSLGQSLAAGRRISVPPAPTLADGLRPSLVGRLPFEIVRDRIAGVVRVDDGDIGRAVFLGLFHTKLLLEPSGAAGLAGALRLAASGSFTDIGVVLTGGNAEAAVIARLVAEHGAKGATS</sequence>
<dbReference type="GO" id="GO:0003941">
    <property type="term" value="F:L-serine ammonia-lyase activity"/>
    <property type="evidence" value="ECO:0007669"/>
    <property type="project" value="TreeGrafter"/>
</dbReference>
<evidence type="ECO:0000259" key="9">
    <source>
        <dbReference type="Pfam" id="PF00291"/>
    </source>
</evidence>
<protein>
    <recommendedName>
        <fullName evidence="4">threonine ammonia-lyase</fullName>
        <ecNumber evidence="4">4.3.1.19</ecNumber>
    </recommendedName>
    <alternativeName>
        <fullName evidence="8">Threonine deaminase</fullName>
    </alternativeName>
</protein>
<accession>A0A6V8LSU4</accession>
<dbReference type="GO" id="GO:0030170">
    <property type="term" value="F:pyridoxal phosphate binding"/>
    <property type="evidence" value="ECO:0007669"/>
    <property type="project" value="InterPro"/>
</dbReference>
<dbReference type="AlphaFoldDB" id="A0A6V8LSU4"/>
<dbReference type="PROSITE" id="PS00165">
    <property type="entry name" value="DEHYDRATASE_SER_THR"/>
    <property type="match status" value="1"/>
</dbReference>
<evidence type="ECO:0000256" key="1">
    <source>
        <dbReference type="ARBA" id="ARBA00001274"/>
    </source>
</evidence>